<dbReference type="EMBL" id="MUYB01000005">
    <property type="protein sequence ID" value="OOS07108.1"/>
    <property type="molecule type" value="Genomic_DNA"/>
</dbReference>
<dbReference type="Gene3D" id="3.40.80.10">
    <property type="entry name" value="Peptidoglycan recognition protein-like"/>
    <property type="match status" value="1"/>
</dbReference>
<evidence type="ECO:0000259" key="1">
    <source>
        <dbReference type="Pfam" id="PF01510"/>
    </source>
</evidence>
<protein>
    <recommendedName>
        <fullName evidence="1">N-acetylmuramoyl-L-alanine amidase domain-containing protein</fullName>
    </recommendedName>
</protein>
<dbReference type="Pfam" id="PF01510">
    <property type="entry name" value="Amidase_2"/>
    <property type="match status" value="1"/>
</dbReference>
<dbReference type="STRING" id="123822.B0188_01620"/>
<dbReference type="InterPro" id="IPR036505">
    <property type="entry name" value="Amidase/PGRP_sf"/>
</dbReference>
<keyword evidence="3" id="KW-1185">Reference proteome</keyword>
<sequence>METGAHCKGQNRNSIGVCLVGTDKFTLSQWRHLQGIIQQLAKQHPNATLHGHREFANKICPGFNVSEWIDNNCQPLIDHLIREGIND</sequence>
<comment type="caution">
    <text evidence="2">The sequence shown here is derived from an EMBL/GenBank/DDBJ whole genome shotgun (WGS) entry which is preliminary data.</text>
</comment>
<reference evidence="2 3" key="1">
    <citation type="submission" date="2017-02" db="EMBL/GenBank/DDBJ databases">
        <title>Draft genome sequence of Haemophilus felis CCUG 31170 type strain.</title>
        <authorList>
            <person name="Engstrom-Jakobsson H."/>
            <person name="Salva-Serra F."/>
            <person name="Thorell K."/>
            <person name="Gonzales-Siles L."/>
            <person name="Karlsson R."/>
            <person name="Boulund F."/>
            <person name="Engstrand L."/>
            <person name="Kristiansson E."/>
            <person name="Moore E."/>
        </authorList>
    </citation>
    <scope>NUCLEOTIDE SEQUENCE [LARGE SCALE GENOMIC DNA]</scope>
    <source>
        <strain evidence="2 3">CCUG 31170</strain>
    </source>
</reference>
<dbReference type="GO" id="GO:0008745">
    <property type="term" value="F:N-acetylmuramoyl-L-alanine amidase activity"/>
    <property type="evidence" value="ECO:0007669"/>
    <property type="project" value="InterPro"/>
</dbReference>
<name>A0A1T0BA88_9PAST</name>
<dbReference type="Proteomes" id="UP000190023">
    <property type="component" value="Unassembled WGS sequence"/>
</dbReference>
<feature type="domain" description="N-acetylmuramoyl-L-alanine amidase" evidence="1">
    <location>
        <begin position="4"/>
        <end position="62"/>
    </location>
</feature>
<evidence type="ECO:0000313" key="3">
    <source>
        <dbReference type="Proteomes" id="UP000190023"/>
    </source>
</evidence>
<proteinExistence type="predicted"/>
<dbReference type="GO" id="GO:0009253">
    <property type="term" value="P:peptidoglycan catabolic process"/>
    <property type="evidence" value="ECO:0007669"/>
    <property type="project" value="InterPro"/>
</dbReference>
<organism evidence="2 3">
    <name type="scientific">[Haemophilus] felis</name>
    <dbReference type="NCBI Taxonomy" id="123822"/>
    <lineage>
        <taxon>Bacteria</taxon>
        <taxon>Pseudomonadati</taxon>
        <taxon>Pseudomonadota</taxon>
        <taxon>Gammaproteobacteria</taxon>
        <taxon>Pasteurellales</taxon>
        <taxon>Pasteurellaceae</taxon>
    </lineage>
</organism>
<evidence type="ECO:0000313" key="2">
    <source>
        <dbReference type="EMBL" id="OOS07108.1"/>
    </source>
</evidence>
<dbReference type="AlphaFoldDB" id="A0A1T0BA88"/>
<dbReference type="SUPFAM" id="SSF55846">
    <property type="entry name" value="N-acetylmuramoyl-L-alanine amidase-like"/>
    <property type="match status" value="1"/>
</dbReference>
<gene>
    <name evidence="2" type="ORF">B0188_01620</name>
</gene>
<dbReference type="InterPro" id="IPR002502">
    <property type="entry name" value="Amidase_domain"/>
</dbReference>
<accession>A0A1T0BA88</accession>